<evidence type="ECO:0000256" key="4">
    <source>
        <dbReference type="ARBA" id="ARBA00023136"/>
    </source>
</evidence>
<evidence type="ECO:0000256" key="3">
    <source>
        <dbReference type="ARBA" id="ARBA00022989"/>
    </source>
</evidence>
<dbReference type="InterPro" id="IPR023395">
    <property type="entry name" value="MCP_dom_sf"/>
</dbReference>
<evidence type="ECO:0000256" key="2">
    <source>
        <dbReference type="ARBA" id="ARBA00022692"/>
    </source>
</evidence>
<keyword evidence="4 6" id="KW-0472">Membrane</keyword>
<dbReference type="AlphaFoldDB" id="A0A9P5NP64"/>
<feature type="region of interest" description="Disordered" evidence="5">
    <location>
        <begin position="282"/>
        <end position="306"/>
    </location>
</feature>
<comment type="caution">
    <text evidence="7">The sequence shown here is derived from an EMBL/GenBank/DDBJ whole genome shotgun (WGS) entry which is preliminary data.</text>
</comment>
<proteinExistence type="predicted"/>
<keyword evidence="3 6" id="KW-1133">Transmembrane helix</keyword>
<sequence length="306" mass="35006">MLDVLFLALPVPIVGTVVRYRATYHKKDGRFGPTVDTLPIAIPQSTGVITSAATSVEPEASGCDGLHVNEDIKEANFQNFSDNVDVLRTPSPTFLSVFKKVWKEEKLEGLFKGIFPGLFSILFFRRAYVSPAPLSFSDNYYTILPCNLFYLLFMVTTYRIITTHRKILYSAPKEMLRLLFSEYERHHPFKSLYQSGLVLPYLAQIFFDMFIIQILYSKLGSVGPLLNHYDNEEWWKVFHHPVWNEWAKVAAYWLIAIVSVAFLAPMDVIVTRLAIRPLHDNSDSVKSRHSEKLSDAGDFAPPSYLR</sequence>
<comment type="subcellular location">
    <subcellularLocation>
        <location evidence="1">Membrane</location>
    </subcellularLocation>
</comment>
<dbReference type="Proteomes" id="UP000724874">
    <property type="component" value="Unassembled WGS sequence"/>
</dbReference>
<feature type="compositionally biased region" description="Basic and acidic residues" evidence="5">
    <location>
        <begin position="282"/>
        <end position="295"/>
    </location>
</feature>
<evidence type="ECO:0000256" key="5">
    <source>
        <dbReference type="SAM" id="MobiDB-lite"/>
    </source>
</evidence>
<reference evidence="7" key="1">
    <citation type="submission" date="2020-11" db="EMBL/GenBank/DDBJ databases">
        <authorList>
            <consortium name="DOE Joint Genome Institute"/>
            <person name="Ahrendt S."/>
            <person name="Riley R."/>
            <person name="Andreopoulos W."/>
            <person name="LaButti K."/>
            <person name="Pangilinan J."/>
            <person name="Ruiz-duenas F.J."/>
            <person name="Barrasa J.M."/>
            <person name="Sanchez-Garcia M."/>
            <person name="Camarero S."/>
            <person name="Miyauchi S."/>
            <person name="Serrano A."/>
            <person name="Linde D."/>
            <person name="Babiker R."/>
            <person name="Drula E."/>
            <person name="Ayuso-Fernandez I."/>
            <person name="Pacheco R."/>
            <person name="Padilla G."/>
            <person name="Ferreira P."/>
            <person name="Barriuso J."/>
            <person name="Kellner H."/>
            <person name="Castanera R."/>
            <person name="Alfaro M."/>
            <person name="Ramirez L."/>
            <person name="Pisabarro A.G."/>
            <person name="Kuo A."/>
            <person name="Tritt A."/>
            <person name="Lipzen A."/>
            <person name="He G."/>
            <person name="Yan M."/>
            <person name="Ng V."/>
            <person name="Cullen D."/>
            <person name="Martin F."/>
            <person name="Rosso M.-N."/>
            <person name="Henrissat B."/>
            <person name="Hibbett D."/>
            <person name="Martinez A.T."/>
            <person name="Grigoriev I.V."/>
        </authorList>
    </citation>
    <scope>NUCLEOTIDE SEQUENCE</scope>
    <source>
        <strain evidence="7">AH 44721</strain>
    </source>
</reference>
<dbReference type="SUPFAM" id="SSF103506">
    <property type="entry name" value="Mitochondrial carrier"/>
    <property type="match status" value="1"/>
</dbReference>
<name>A0A9P5NP64_GYMJU</name>
<feature type="transmembrane region" description="Helical" evidence="6">
    <location>
        <begin position="197"/>
        <end position="216"/>
    </location>
</feature>
<dbReference type="EMBL" id="JADNYJ010000050">
    <property type="protein sequence ID" value="KAF8899933.1"/>
    <property type="molecule type" value="Genomic_DNA"/>
</dbReference>
<evidence type="ECO:0000256" key="1">
    <source>
        <dbReference type="ARBA" id="ARBA00004370"/>
    </source>
</evidence>
<accession>A0A9P5NP64</accession>
<evidence type="ECO:0000256" key="6">
    <source>
        <dbReference type="SAM" id="Phobius"/>
    </source>
</evidence>
<evidence type="ECO:0000313" key="7">
    <source>
        <dbReference type="EMBL" id="KAF8899933.1"/>
    </source>
</evidence>
<organism evidence="7 8">
    <name type="scientific">Gymnopilus junonius</name>
    <name type="common">Spectacular rustgill mushroom</name>
    <name type="synonym">Gymnopilus spectabilis subsp. junonius</name>
    <dbReference type="NCBI Taxonomy" id="109634"/>
    <lineage>
        <taxon>Eukaryota</taxon>
        <taxon>Fungi</taxon>
        <taxon>Dikarya</taxon>
        <taxon>Basidiomycota</taxon>
        <taxon>Agaricomycotina</taxon>
        <taxon>Agaricomycetes</taxon>
        <taxon>Agaricomycetidae</taxon>
        <taxon>Agaricales</taxon>
        <taxon>Agaricineae</taxon>
        <taxon>Hymenogastraceae</taxon>
        <taxon>Gymnopilus</taxon>
    </lineage>
</organism>
<feature type="transmembrane region" description="Helical" evidence="6">
    <location>
        <begin position="140"/>
        <end position="161"/>
    </location>
</feature>
<keyword evidence="8" id="KW-1185">Reference proteome</keyword>
<evidence type="ECO:0000313" key="8">
    <source>
        <dbReference type="Proteomes" id="UP000724874"/>
    </source>
</evidence>
<gene>
    <name evidence="7" type="ORF">CPB84DRAFT_1962595</name>
</gene>
<protein>
    <submittedName>
        <fullName evidence="7">Uncharacterized protein</fullName>
    </submittedName>
</protein>
<dbReference type="GO" id="GO:0016020">
    <property type="term" value="C:membrane"/>
    <property type="evidence" value="ECO:0007669"/>
    <property type="project" value="UniProtKB-SubCell"/>
</dbReference>
<feature type="transmembrane region" description="Helical" evidence="6">
    <location>
        <begin position="250"/>
        <end position="270"/>
    </location>
</feature>
<dbReference type="OrthoDB" id="21292at2759"/>
<keyword evidence="2 6" id="KW-0812">Transmembrane</keyword>
<feature type="transmembrane region" description="Helical" evidence="6">
    <location>
        <begin position="109"/>
        <end position="128"/>
    </location>
</feature>